<comment type="caution">
    <text evidence="1">The sequence shown here is derived from an EMBL/GenBank/DDBJ whole genome shotgun (WGS) entry which is preliminary data.</text>
</comment>
<organism evidence="1 2">
    <name type="scientific">Toxoplasma gondii VAND</name>
    <dbReference type="NCBI Taxonomy" id="933077"/>
    <lineage>
        <taxon>Eukaryota</taxon>
        <taxon>Sar</taxon>
        <taxon>Alveolata</taxon>
        <taxon>Apicomplexa</taxon>
        <taxon>Conoidasida</taxon>
        <taxon>Coccidia</taxon>
        <taxon>Eucoccidiorida</taxon>
        <taxon>Eimeriorina</taxon>
        <taxon>Sarcocystidae</taxon>
        <taxon>Toxoplasma</taxon>
    </lineage>
</organism>
<evidence type="ECO:0000313" key="1">
    <source>
        <dbReference type="EMBL" id="KFH03545.1"/>
    </source>
</evidence>
<gene>
    <name evidence="1" type="ORF">TGVAND_222270B</name>
</gene>
<reference evidence="1 2" key="2">
    <citation type="journal article" date="2015" name="Eukaryot. Cell">
        <title>Genetic mapping reveals that sinefungin resistance in Toxoplasma gondii is controlled by a putative amino acid transporter locus that can be used as a negative selectable marker.</title>
        <authorList>
            <person name="Behnke M.S."/>
            <person name="Khan A."/>
            <person name="Sibley L.D."/>
        </authorList>
    </citation>
    <scope>NUCLEOTIDE SEQUENCE [LARGE SCALE GENOMIC DNA]</scope>
    <source>
        <strain evidence="1 2">VAND</strain>
    </source>
</reference>
<reference evidence="1 2" key="1">
    <citation type="submission" date="2014-08" db="EMBL/GenBank/DDBJ databases">
        <authorList>
            <person name="Sibley D."/>
            <person name="Venepally P."/>
            <person name="Karamycheva S."/>
            <person name="Hadjithomas M."/>
            <person name="Khan A."/>
            <person name="Brunk B."/>
            <person name="Roos D."/>
            <person name="Caler E."/>
            <person name="Lorenzi H."/>
        </authorList>
    </citation>
    <scope>NUCLEOTIDE SEQUENCE [LARGE SCALE GENOMIC DNA]</scope>
    <source>
        <strain evidence="1 2">VAND</strain>
    </source>
</reference>
<protein>
    <submittedName>
        <fullName evidence="1">Uncharacterized protein</fullName>
    </submittedName>
</protein>
<dbReference type="VEuPathDB" id="ToxoDB:TGVAND_222270B"/>
<dbReference type="EMBL" id="AEYJ02001265">
    <property type="protein sequence ID" value="KFH03545.1"/>
    <property type="molecule type" value="Genomic_DNA"/>
</dbReference>
<accession>A0A086PT63</accession>
<evidence type="ECO:0000313" key="2">
    <source>
        <dbReference type="Proteomes" id="UP000028840"/>
    </source>
</evidence>
<name>A0A086PT63_TOXGO</name>
<proteinExistence type="predicted"/>
<dbReference type="Proteomes" id="UP000028840">
    <property type="component" value="Unassembled WGS sequence"/>
</dbReference>
<dbReference type="AlphaFoldDB" id="A0A086PT63"/>
<feature type="non-terminal residue" evidence="1">
    <location>
        <position position="1"/>
    </location>
</feature>
<sequence>EADLPLSSVLDAFTEMSKFYEKKMPAEVFKTHFKPSLDALVSQLLDIQKEYVAEEKSPRPVLSEVTFEPEPDSRTLTPLLVDITTMGDKLPGVAAWNKKA</sequence>